<dbReference type="Gene3D" id="3.40.50.300">
    <property type="entry name" value="P-loop containing nucleotide triphosphate hydrolases"/>
    <property type="match status" value="1"/>
</dbReference>
<comment type="subcellular location">
    <subcellularLocation>
        <location evidence="2">Chromosome</location>
    </subcellularLocation>
    <subcellularLocation>
        <location evidence="1">Nucleus</location>
    </subcellularLocation>
</comment>
<dbReference type="CDD" id="cd03275">
    <property type="entry name" value="ABC_SMC1_euk"/>
    <property type="match status" value="1"/>
</dbReference>
<keyword evidence="11" id="KW-1185">Reference proteome</keyword>
<reference evidence="11" key="1">
    <citation type="journal article" date="2018" name="Nat. Microbiol.">
        <title>Leveraging single-cell genomics to expand the fungal tree of life.</title>
        <authorList>
            <person name="Ahrendt S.R."/>
            <person name="Quandt C.A."/>
            <person name="Ciobanu D."/>
            <person name="Clum A."/>
            <person name="Salamov A."/>
            <person name="Andreopoulos B."/>
            <person name="Cheng J.F."/>
            <person name="Woyke T."/>
            <person name="Pelin A."/>
            <person name="Henrissat B."/>
            <person name="Reynolds N.K."/>
            <person name="Benny G.L."/>
            <person name="Smith M.E."/>
            <person name="James T.Y."/>
            <person name="Grigoriev I.V."/>
        </authorList>
    </citation>
    <scope>NUCLEOTIDE SEQUENCE [LARGE SCALE GENOMIC DNA]</scope>
</reference>
<evidence type="ECO:0000313" key="11">
    <source>
        <dbReference type="Proteomes" id="UP000269721"/>
    </source>
</evidence>
<accession>A0A4P9W6X3</accession>
<evidence type="ECO:0000256" key="6">
    <source>
        <dbReference type="ARBA" id="ARBA00023242"/>
    </source>
</evidence>
<dbReference type="InterPro" id="IPR027417">
    <property type="entry name" value="P-loop_NTPase"/>
</dbReference>
<dbReference type="PANTHER" id="PTHR18937:SF12">
    <property type="entry name" value="STRUCTURAL MAINTENANCE OF CHROMOSOMES PROTEIN"/>
    <property type="match status" value="1"/>
</dbReference>
<dbReference type="OrthoDB" id="5575062at2759"/>
<dbReference type="Pfam" id="PF02463">
    <property type="entry name" value="SMC_N"/>
    <property type="match status" value="1"/>
</dbReference>
<dbReference type="InterPro" id="IPR028468">
    <property type="entry name" value="Smc1_ABC"/>
</dbReference>
<dbReference type="GO" id="GO:0051301">
    <property type="term" value="P:cell division"/>
    <property type="evidence" value="ECO:0007669"/>
    <property type="project" value="UniProtKB-KW"/>
</dbReference>
<evidence type="ECO:0000259" key="9">
    <source>
        <dbReference type="Pfam" id="PF02463"/>
    </source>
</evidence>
<evidence type="ECO:0000256" key="1">
    <source>
        <dbReference type="ARBA" id="ARBA00004123"/>
    </source>
</evidence>
<dbReference type="GO" id="GO:0008278">
    <property type="term" value="C:cohesin complex"/>
    <property type="evidence" value="ECO:0007669"/>
    <property type="project" value="InterPro"/>
</dbReference>
<gene>
    <name evidence="10" type="ORF">BDK51DRAFT_27365</name>
</gene>
<evidence type="ECO:0000256" key="4">
    <source>
        <dbReference type="ARBA" id="ARBA00022618"/>
    </source>
</evidence>
<keyword evidence="6" id="KW-0539">Nucleus</keyword>
<evidence type="ECO:0000256" key="2">
    <source>
        <dbReference type="ARBA" id="ARBA00004286"/>
    </source>
</evidence>
<keyword evidence="5" id="KW-0498">Mitosis</keyword>
<keyword evidence="7" id="KW-0131">Cell cycle</keyword>
<sequence length="275" mass="31216">MGRLLRLEVENFKSYKGKQILGPFHNFTSVIGPNGSGKSNLMDAISFVLGVKSSQLRSTHLKELVYRGHRARKGDEEGGADDDGSNDDDDSSPKRGHVAAIYEDDEKEEISFMRTIIASGASEYKINNRTVTYAKYNAALEKENIIVKAKNFLVFQGDVEAIASQSPRDLTRLIEQISGSLEVKAEYERLKADQEKATENSTHNFNKKRGISAEMKQFKEQREEAKQFDRVQTKRDKAIVTHLLWKLYHIEEKISELDTEIQAEKDSLVQQEEEA</sequence>
<dbReference type="Proteomes" id="UP000269721">
    <property type="component" value="Unassembled WGS sequence"/>
</dbReference>
<feature type="non-terminal residue" evidence="10">
    <location>
        <position position="275"/>
    </location>
</feature>
<keyword evidence="10" id="KW-0378">Hydrolase</keyword>
<dbReference type="AlphaFoldDB" id="A0A4P9W6X3"/>
<evidence type="ECO:0000256" key="7">
    <source>
        <dbReference type="ARBA" id="ARBA00023306"/>
    </source>
</evidence>
<keyword evidence="4" id="KW-0132">Cell division</keyword>
<keyword evidence="3" id="KW-0158">Chromosome</keyword>
<organism evidence="10 11">
    <name type="scientific">Blyttiomyces helicus</name>
    <dbReference type="NCBI Taxonomy" id="388810"/>
    <lineage>
        <taxon>Eukaryota</taxon>
        <taxon>Fungi</taxon>
        <taxon>Fungi incertae sedis</taxon>
        <taxon>Chytridiomycota</taxon>
        <taxon>Chytridiomycota incertae sedis</taxon>
        <taxon>Chytridiomycetes</taxon>
        <taxon>Chytridiomycetes incertae sedis</taxon>
        <taxon>Blyttiomyces</taxon>
    </lineage>
</organism>
<feature type="domain" description="RecF/RecN/SMC N-terminal" evidence="9">
    <location>
        <begin position="4"/>
        <end position="146"/>
    </location>
</feature>
<dbReference type="SUPFAM" id="SSF52540">
    <property type="entry name" value="P-loop containing nucleoside triphosphate hydrolases"/>
    <property type="match status" value="1"/>
</dbReference>
<dbReference type="GO" id="GO:0016887">
    <property type="term" value="F:ATP hydrolysis activity"/>
    <property type="evidence" value="ECO:0007669"/>
    <property type="project" value="InterPro"/>
</dbReference>
<dbReference type="GO" id="GO:0003677">
    <property type="term" value="F:DNA binding"/>
    <property type="evidence" value="ECO:0007669"/>
    <property type="project" value="TreeGrafter"/>
</dbReference>
<dbReference type="EMBL" id="KZ996864">
    <property type="protein sequence ID" value="RKO88211.1"/>
    <property type="molecule type" value="Genomic_DNA"/>
</dbReference>
<feature type="compositionally biased region" description="Acidic residues" evidence="8">
    <location>
        <begin position="77"/>
        <end position="90"/>
    </location>
</feature>
<protein>
    <submittedName>
        <fullName evidence="10">P-loop containing nucleoside triphosphate hydrolase protein</fullName>
    </submittedName>
</protein>
<dbReference type="GO" id="GO:0005634">
    <property type="term" value="C:nucleus"/>
    <property type="evidence" value="ECO:0007669"/>
    <property type="project" value="UniProtKB-SubCell"/>
</dbReference>
<evidence type="ECO:0000256" key="5">
    <source>
        <dbReference type="ARBA" id="ARBA00022776"/>
    </source>
</evidence>
<proteinExistence type="predicted"/>
<dbReference type="InterPro" id="IPR003395">
    <property type="entry name" value="RecF/RecN/SMC_N"/>
</dbReference>
<evidence type="ECO:0000313" key="10">
    <source>
        <dbReference type="EMBL" id="RKO88211.1"/>
    </source>
</evidence>
<dbReference type="GO" id="GO:0005524">
    <property type="term" value="F:ATP binding"/>
    <property type="evidence" value="ECO:0007669"/>
    <property type="project" value="InterPro"/>
</dbReference>
<dbReference type="PANTHER" id="PTHR18937">
    <property type="entry name" value="STRUCTURAL MAINTENANCE OF CHROMOSOMES SMC FAMILY MEMBER"/>
    <property type="match status" value="1"/>
</dbReference>
<dbReference type="GO" id="GO:0007062">
    <property type="term" value="P:sister chromatid cohesion"/>
    <property type="evidence" value="ECO:0007669"/>
    <property type="project" value="InterPro"/>
</dbReference>
<name>A0A4P9W6X3_9FUNG</name>
<evidence type="ECO:0000256" key="3">
    <source>
        <dbReference type="ARBA" id="ARBA00022454"/>
    </source>
</evidence>
<evidence type="ECO:0000256" key="8">
    <source>
        <dbReference type="SAM" id="MobiDB-lite"/>
    </source>
</evidence>
<feature type="region of interest" description="Disordered" evidence="8">
    <location>
        <begin position="70"/>
        <end position="95"/>
    </location>
</feature>